<dbReference type="OrthoDB" id="735873at2"/>
<keyword evidence="3" id="KW-1185">Reference proteome</keyword>
<evidence type="ECO:0000313" key="3">
    <source>
        <dbReference type="Proteomes" id="UP000260823"/>
    </source>
</evidence>
<evidence type="ECO:0000259" key="1">
    <source>
        <dbReference type="Pfam" id="PF19404"/>
    </source>
</evidence>
<dbReference type="Pfam" id="PF19404">
    <property type="entry name" value="DUF5977"/>
    <property type="match status" value="1"/>
</dbReference>
<dbReference type="RefSeq" id="WP_117381664.1">
    <property type="nucleotide sequence ID" value="NZ_QWDE01000001.1"/>
</dbReference>
<dbReference type="Proteomes" id="UP000260823">
    <property type="component" value="Unassembled WGS sequence"/>
</dbReference>
<reference evidence="2 3" key="1">
    <citation type="submission" date="2018-08" db="EMBL/GenBank/DDBJ databases">
        <title>Mucilaginibacter terrae sp. nov., isolated from manganese diggings.</title>
        <authorList>
            <person name="Huang Y."/>
            <person name="Zhou Z."/>
        </authorList>
    </citation>
    <scope>NUCLEOTIDE SEQUENCE [LARGE SCALE GENOMIC DNA]</scope>
    <source>
        <strain evidence="2 3">ZH6</strain>
    </source>
</reference>
<proteinExistence type="predicted"/>
<accession>A0A3E2NUT2</accession>
<sequence length="382" mass="41424">MSKNTGTLVAAPIRPNDSADQYPAAYQSEIKGGHHTRATIADRDAIGAWLREAGMYCYVIADQSTYRLKNDLVTWELVGGNGDGEGDNDAVQLISGNFGVWTKLGAYHAAIVDQMGLSFKTDLSSFPTRAITYVQGQFALDAAFAGTTITLGTIPANNRPKAQLKKYLITGNIEMFLVIETTGAVKIVSKDGFNLPVNNGAEPYYLDAFYNPDVTLGEIVTYTAIRSADFTRNDCGVGYAGTVVSFSKTYQSTTDQATADNMAANDPAFDNDGQAYANSTGSCTIVPTSFIITNFYSKPVKVTLANGQVYSVNYNQSRTFNAPGVTRFEVNIGNIGETENWWLYDPSDSTMQNGTITSGIPIQIPIYNGQTFVLSANEPFYY</sequence>
<organism evidence="2 3">
    <name type="scientific">Mucilaginibacter terrenus</name>
    <dbReference type="NCBI Taxonomy" id="2482727"/>
    <lineage>
        <taxon>Bacteria</taxon>
        <taxon>Pseudomonadati</taxon>
        <taxon>Bacteroidota</taxon>
        <taxon>Sphingobacteriia</taxon>
        <taxon>Sphingobacteriales</taxon>
        <taxon>Sphingobacteriaceae</taxon>
        <taxon>Mucilaginibacter</taxon>
    </lineage>
</organism>
<evidence type="ECO:0000313" key="2">
    <source>
        <dbReference type="EMBL" id="RFZ84762.1"/>
    </source>
</evidence>
<feature type="domain" description="DUF5977" evidence="1">
    <location>
        <begin position="222"/>
        <end position="284"/>
    </location>
</feature>
<comment type="caution">
    <text evidence="2">The sequence shown here is derived from an EMBL/GenBank/DDBJ whole genome shotgun (WGS) entry which is preliminary data.</text>
</comment>
<dbReference type="AlphaFoldDB" id="A0A3E2NUT2"/>
<dbReference type="EMBL" id="QWDE01000001">
    <property type="protein sequence ID" value="RFZ84762.1"/>
    <property type="molecule type" value="Genomic_DNA"/>
</dbReference>
<protein>
    <recommendedName>
        <fullName evidence="1">DUF5977 domain-containing protein</fullName>
    </recommendedName>
</protein>
<dbReference type="InterPro" id="IPR046020">
    <property type="entry name" value="DUF5977"/>
</dbReference>
<gene>
    <name evidence="2" type="ORF">DYU05_03920</name>
</gene>
<name>A0A3E2NUT2_9SPHI</name>